<sequence length="84" mass="9667">MEMMARLRCAGNATEIVVSGQCAVLRGRKFAKFYLRSFDGIIFHVKCYLRNPDGQILRAKCYLRNPDGQILHQNNAPNFQTDKF</sequence>
<accession>A0ABX5LN31</accession>
<evidence type="ECO:0008006" key="3">
    <source>
        <dbReference type="Google" id="ProtNLM"/>
    </source>
</evidence>
<protein>
    <recommendedName>
        <fullName evidence="3">ZP domain-containing protein</fullName>
    </recommendedName>
</protein>
<evidence type="ECO:0000313" key="2">
    <source>
        <dbReference type="Proteomes" id="UP000245523"/>
    </source>
</evidence>
<gene>
    <name evidence="1" type="ORF">B0H50_10585</name>
</gene>
<dbReference type="Proteomes" id="UP000245523">
    <property type="component" value="Unassembled WGS sequence"/>
</dbReference>
<dbReference type="EMBL" id="QGHD01000005">
    <property type="protein sequence ID" value="PWL03541.1"/>
    <property type="molecule type" value="Genomic_DNA"/>
</dbReference>
<reference evidence="1 2" key="1">
    <citation type="submission" date="2018-05" db="EMBL/GenBank/DDBJ databases">
        <title>Animal gut microbial communities from fecal samples from Wisconsin, USA.</title>
        <authorList>
            <person name="Neumann A."/>
        </authorList>
    </citation>
    <scope>NUCLEOTIDE SEQUENCE [LARGE SCALE GENOMIC DNA]</scope>
    <source>
        <strain evidence="1 2">UWS4</strain>
    </source>
</reference>
<evidence type="ECO:0000313" key="1">
    <source>
        <dbReference type="EMBL" id="PWL03541.1"/>
    </source>
</evidence>
<proteinExistence type="predicted"/>
<name>A0ABX5LN31_9BACT</name>
<comment type="caution">
    <text evidence="1">The sequence shown here is derived from an EMBL/GenBank/DDBJ whole genome shotgun (WGS) entry which is preliminary data.</text>
</comment>
<organism evidence="1 2">
    <name type="scientific">Hallerella porci</name>
    <dbReference type="NCBI Taxonomy" id="1945871"/>
    <lineage>
        <taxon>Bacteria</taxon>
        <taxon>Pseudomonadati</taxon>
        <taxon>Fibrobacterota</taxon>
        <taxon>Fibrobacteria</taxon>
        <taxon>Fibrobacterales</taxon>
        <taxon>Fibrobacteraceae</taxon>
        <taxon>Hallerella</taxon>
    </lineage>
</organism>
<keyword evidence="2" id="KW-1185">Reference proteome</keyword>